<organism evidence="2 3">
    <name type="scientific">Chryseobacterium angstadtii</name>
    <dbReference type="NCBI Taxonomy" id="558151"/>
    <lineage>
        <taxon>Bacteria</taxon>
        <taxon>Pseudomonadati</taxon>
        <taxon>Bacteroidota</taxon>
        <taxon>Flavobacteriia</taxon>
        <taxon>Flavobacteriales</taxon>
        <taxon>Weeksellaceae</taxon>
        <taxon>Chryseobacterium group</taxon>
        <taxon>Chryseobacterium</taxon>
    </lineage>
</organism>
<dbReference type="EMBL" id="LFND01000001">
    <property type="protein sequence ID" value="KMQ66487.1"/>
    <property type="molecule type" value="Genomic_DNA"/>
</dbReference>
<dbReference type="STRING" id="558151.ACM46_02840"/>
<dbReference type="PATRIC" id="fig|558151.6.peg.594"/>
<evidence type="ECO:0000313" key="3">
    <source>
        <dbReference type="Proteomes" id="UP000036261"/>
    </source>
</evidence>
<keyword evidence="3" id="KW-1185">Reference proteome</keyword>
<comment type="caution">
    <text evidence="2">The sequence shown here is derived from an EMBL/GenBank/DDBJ whole genome shotgun (WGS) entry which is preliminary data.</text>
</comment>
<protein>
    <submittedName>
        <fullName evidence="2">Uncharacterized protein</fullName>
    </submittedName>
</protein>
<evidence type="ECO:0000256" key="1">
    <source>
        <dbReference type="SAM" id="Phobius"/>
    </source>
</evidence>
<dbReference type="Proteomes" id="UP000036261">
    <property type="component" value="Unassembled WGS sequence"/>
</dbReference>
<name>A0A0J7IK63_9FLAO</name>
<dbReference type="OrthoDB" id="637901at2"/>
<sequence>MNKKKLIVPLILLLAAAIYFVFFYKSKTLKFVPKNADVVVLIDVKKLTRQYISSLIAHPSKWSGSKTKDKKEISLQDSGIRIPDFLQIFHLKDTRFSDWYSVVELKDPQKFSAYLKNHQFIRKGKNIFQKDQIFITIEGEKCILGTSALAFENINQSLFQSSEKNSLTSDRFIDGSLGSISFISGDKIQNFAIDLNADEIEIKNTAETGTFASVVAGIRKRNHFLEAELNAHQVKNYTRFFSKNLADSAQISHFKATADLEQVNDTIISYEYDDQFNEIEKKTLQKIIQPGYVIALQSQNPEQLRDYFLHKKWINAQEQFTAIPFQPNRIEGNKEGLIVKSTRKPIALSPKLKANYIFIQNNPLLLSSLSSLTPTEKAVLADIDYLFYGNKADRYWVKIKAKKGDLPLILRW</sequence>
<dbReference type="AlphaFoldDB" id="A0A0J7IK63"/>
<accession>A0A0J7IK63</accession>
<evidence type="ECO:0000313" key="2">
    <source>
        <dbReference type="EMBL" id="KMQ66487.1"/>
    </source>
</evidence>
<dbReference type="RefSeq" id="WP_048505087.1">
    <property type="nucleotide sequence ID" value="NZ_LFND01000001.1"/>
</dbReference>
<reference evidence="2 3" key="1">
    <citation type="journal article" date="2013" name="Int. J. Syst. Evol. Microbiol.">
        <title>Chryseobacterium angstadtii sp. nov., isolated from a newt tank.</title>
        <authorList>
            <person name="Kirk K.E."/>
            <person name="Hoffman J.A."/>
            <person name="Smith K.A."/>
            <person name="Strahan B.L."/>
            <person name="Failor K.C."/>
            <person name="Krebs J.E."/>
            <person name="Gale A.N."/>
            <person name="Do T.D."/>
            <person name="Sontag T.C."/>
            <person name="Batties A.M."/>
            <person name="Mistiszyn K."/>
            <person name="Newman J.D."/>
        </authorList>
    </citation>
    <scope>NUCLEOTIDE SEQUENCE [LARGE SCALE GENOMIC DNA]</scope>
    <source>
        <strain evidence="2 3">KM</strain>
    </source>
</reference>
<gene>
    <name evidence="2" type="ORF">ACM46_02840</name>
</gene>
<keyword evidence="1" id="KW-0472">Membrane</keyword>
<keyword evidence="1" id="KW-1133">Transmembrane helix</keyword>
<feature type="transmembrane region" description="Helical" evidence="1">
    <location>
        <begin position="6"/>
        <end position="24"/>
    </location>
</feature>
<proteinExistence type="predicted"/>
<keyword evidence="1" id="KW-0812">Transmembrane</keyword>